<comment type="subunit">
    <text evidence="4">Homohexamer. Dimer of a homotrimer.</text>
</comment>
<dbReference type="EC" id="2.4.2.28" evidence="4"/>
<evidence type="ECO:0000256" key="2">
    <source>
        <dbReference type="ARBA" id="ARBA00022679"/>
    </source>
</evidence>
<dbReference type="FunFam" id="3.40.50.1580:FF:000012">
    <property type="entry name" value="Probable 6-oxopurine nucleoside phosphorylase"/>
    <property type="match status" value="1"/>
</dbReference>
<feature type="binding site" evidence="4">
    <location>
        <position position="189"/>
    </location>
    <ligand>
        <name>substrate</name>
    </ligand>
</feature>
<dbReference type="NCBIfam" id="NF006599">
    <property type="entry name" value="PRK09136.1"/>
    <property type="match status" value="1"/>
</dbReference>
<keyword evidence="7" id="KW-1185">Reference proteome</keyword>
<evidence type="ECO:0000259" key="5">
    <source>
        <dbReference type="Pfam" id="PF01048"/>
    </source>
</evidence>
<comment type="pathway">
    <text evidence="4">Amino-acid biosynthesis; L-methionine biosynthesis via salvage pathway; S-methyl-5-thio-alpha-D-ribose 1-phosphate from S-methyl-5'-thioadenosine (phosphorylase route): step 1/1.</text>
</comment>
<protein>
    <recommendedName>
        <fullName evidence="4">S-methyl-5'-thioadenosine phosphorylase</fullName>
        <ecNumber evidence="4">2.4.2.28</ecNumber>
    </recommendedName>
    <alternativeName>
        <fullName evidence="4">5'-methylthioadenosine phosphorylase</fullName>
        <shortName evidence="4">MTA phosphorylase</shortName>
        <shortName evidence="4">MTAP</shortName>
    </alternativeName>
</protein>
<name>A0A833JCL1_9BACT</name>
<dbReference type="Proteomes" id="UP000442694">
    <property type="component" value="Unassembled WGS sequence"/>
</dbReference>
<keyword evidence="2 4" id="KW-0808">Transferase</keyword>
<accession>A0A833JCL1</accession>
<dbReference type="SUPFAM" id="SSF53167">
    <property type="entry name" value="Purine and uridine phosphorylases"/>
    <property type="match status" value="1"/>
</dbReference>
<dbReference type="GO" id="GO:0006166">
    <property type="term" value="P:purine ribonucleoside salvage"/>
    <property type="evidence" value="ECO:0007669"/>
    <property type="project" value="UniProtKB-KW"/>
</dbReference>
<feature type="binding site" evidence="4">
    <location>
        <begin position="90"/>
        <end position="91"/>
    </location>
    <ligand>
        <name>phosphate</name>
        <dbReference type="ChEBI" id="CHEBI:43474"/>
    </ligand>
</feature>
<evidence type="ECO:0000256" key="4">
    <source>
        <dbReference type="HAMAP-Rule" id="MF_01963"/>
    </source>
</evidence>
<feature type="binding site" evidence="4">
    <location>
        <position position="190"/>
    </location>
    <ligand>
        <name>phosphate</name>
        <dbReference type="ChEBI" id="CHEBI:43474"/>
    </ligand>
</feature>
<dbReference type="GO" id="GO:0005829">
    <property type="term" value="C:cytosol"/>
    <property type="evidence" value="ECO:0007669"/>
    <property type="project" value="TreeGrafter"/>
</dbReference>
<dbReference type="Pfam" id="PF01048">
    <property type="entry name" value="PNP_UDP_1"/>
    <property type="match status" value="1"/>
</dbReference>
<dbReference type="NCBIfam" id="TIGR01694">
    <property type="entry name" value="MTAP"/>
    <property type="match status" value="1"/>
</dbReference>
<dbReference type="InterPro" id="IPR035994">
    <property type="entry name" value="Nucleoside_phosphorylase_sf"/>
</dbReference>
<feature type="binding site" evidence="4">
    <location>
        <begin position="213"/>
        <end position="215"/>
    </location>
    <ligand>
        <name>substrate</name>
    </ligand>
</feature>
<evidence type="ECO:0000313" key="6">
    <source>
        <dbReference type="EMBL" id="KAB8027388.1"/>
    </source>
</evidence>
<sequence length="291" mass="32124">MSQIKKTYLAFIGGSGLYDLPGIQNLKEEEISTPFGTPSDKIITGEIDGKPIAFLPRHGKGHRFTPSEVNYRANIYALKKLGVTHIVSVSAVGGLQEKTAPGTAVIPTQIIDKTTGVRERSFFGKGVVGHVSFADPFCPELQKYISNACEQEKVKTHFGGSLVCIEGPRFSTRAESHSFRREEAVIIGMTAMPEAILAREAEIAYATLAFVTDYDCWKEETEPVTVEAVLAVLKKNVDASKRIALSIHKNIPLETKNPIFNTAEYAIMTDKNLIPSETKRNLDLLYGKYWN</sequence>
<dbReference type="AlphaFoldDB" id="A0A833JCL1"/>
<gene>
    <name evidence="4 6" type="primary">mtnP</name>
    <name evidence="6" type="ORF">GCL57_14420</name>
</gene>
<dbReference type="InterPro" id="IPR018099">
    <property type="entry name" value="Purine_phosphorylase-2_CS"/>
</dbReference>
<evidence type="ECO:0000256" key="1">
    <source>
        <dbReference type="ARBA" id="ARBA00022676"/>
    </source>
</evidence>
<dbReference type="InterPro" id="IPR010044">
    <property type="entry name" value="MTAP"/>
</dbReference>
<comment type="catalytic activity">
    <reaction evidence="4">
        <text>S-methyl-5'-thioadenosine + phosphate = 5-(methylsulfanyl)-alpha-D-ribose 1-phosphate + adenine</text>
        <dbReference type="Rhea" id="RHEA:11852"/>
        <dbReference type="ChEBI" id="CHEBI:16708"/>
        <dbReference type="ChEBI" id="CHEBI:17509"/>
        <dbReference type="ChEBI" id="CHEBI:43474"/>
        <dbReference type="ChEBI" id="CHEBI:58533"/>
        <dbReference type="EC" id="2.4.2.28"/>
    </reaction>
</comment>
<feature type="site" description="Important for substrate specificity" evidence="4">
    <location>
        <position position="226"/>
    </location>
</feature>
<dbReference type="PROSITE" id="PS01240">
    <property type="entry name" value="PNP_MTAP_2"/>
    <property type="match status" value="1"/>
</dbReference>
<keyword evidence="1 4" id="KW-0328">Glycosyltransferase</keyword>
<reference evidence="6 7" key="1">
    <citation type="submission" date="2019-10" db="EMBL/GenBank/DDBJ databases">
        <title>New genus of Silvanigrellaceae.</title>
        <authorList>
            <person name="Pitt A."/>
            <person name="Hahn M.W."/>
        </authorList>
    </citation>
    <scope>NUCLEOTIDE SEQUENCE [LARGE SCALE GENOMIC DNA]</scope>
    <source>
        <strain evidence="6 7">33A1-SZDP</strain>
    </source>
</reference>
<dbReference type="Gene3D" id="3.40.50.1580">
    <property type="entry name" value="Nucleoside phosphorylase domain"/>
    <property type="match status" value="1"/>
</dbReference>
<comment type="function">
    <text evidence="4">Catalyzes the reversible phosphorylation of S-methyl-5'-thioadenosine (MTA) to adenine and 5-methylthioribose-1-phosphate. Involved in the breakdown of MTA, a major by-product of polyamine biosynthesis. Responsible for the first step in the methionine salvage pathway after MTA has been generated from S-adenosylmethionine. Has broad substrate specificity with 6-aminopurine nucleosides as preferred substrates.</text>
</comment>
<evidence type="ECO:0000256" key="3">
    <source>
        <dbReference type="ARBA" id="ARBA00022726"/>
    </source>
</evidence>
<dbReference type="EMBL" id="WFLN01000012">
    <property type="protein sequence ID" value="KAB8027388.1"/>
    <property type="molecule type" value="Genomic_DNA"/>
</dbReference>
<dbReference type="GO" id="GO:0019509">
    <property type="term" value="P:L-methionine salvage from methylthioadenosine"/>
    <property type="evidence" value="ECO:0007669"/>
    <property type="project" value="UniProtKB-UniRule"/>
</dbReference>
<comment type="caution">
    <text evidence="6">The sequence shown here is derived from an EMBL/GenBank/DDBJ whole genome shotgun (WGS) entry which is preliminary data.</text>
</comment>
<feature type="binding site" evidence="4">
    <location>
        <position position="15"/>
    </location>
    <ligand>
        <name>phosphate</name>
        <dbReference type="ChEBI" id="CHEBI:43474"/>
    </ligand>
</feature>
<evidence type="ECO:0000313" key="7">
    <source>
        <dbReference type="Proteomes" id="UP000442694"/>
    </source>
</evidence>
<dbReference type="PANTHER" id="PTHR42679:SF2">
    <property type="entry name" value="S-METHYL-5'-THIOADENOSINE PHOSPHORYLASE"/>
    <property type="match status" value="1"/>
</dbReference>
<feature type="site" description="Important for substrate specificity" evidence="4">
    <location>
        <position position="171"/>
    </location>
</feature>
<comment type="similarity">
    <text evidence="4">Belongs to the PNP/MTAP phosphorylase family. MTAP subfamily.</text>
</comment>
<dbReference type="InterPro" id="IPR000845">
    <property type="entry name" value="Nucleoside_phosphorylase_d"/>
</dbReference>
<dbReference type="RefSeq" id="WP_152214059.1">
    <property type="nucleotide sequence ID" value="NZ_WFLN01000012.1"/>
</dbReference>
<dbReference type="CDD" id="cd09010">
    <property type="entry name" value="MTAP_SsMTAPII_like_MTIP"/>
    <property type="match status" value="1"/>
</dbReference>
<keyword evidence="3 4" id="KW-0660">Purine salvage</keyword>
<dbReference type="PANTHER" id="PTHR42679">
    <property type="entry name" value="S-METHYL-5'-THIOADENOSINE PHOSPHORYLASE"/>
    <property type="match status" value="1"/>
</dbReference>
<dbReference type="UniPathway" id="UPA00904">
    <property type="reaction ID" value="UER00873"/>
</dbReference>
<feature type="domain" description="Nucleoside phosphorylase" evidence="5">
    <location>
        <begin position="9"/>
        <end position="246"/>
    </location>
</feature>
<proteinExistence type="inferred from homology"/>
<dbReference type="GO" id="GO:0017061">
    <property type="term" value="F:S-methyl-5-thioadenosine phosphorylase activity"/>
    <property type="evidence" value="ECO:0007669"/>
    <property type="project" value="UniProtKB-UniRule"/>
</dbReference>
<dbReference type="HAMAP" id="MF_01963">
    <property type="entry name" value="MTAP"/>
    <property type="match status" value="1"/>
</dbReference>
<feature type="binding site" evidence="4">
    <location>
        <begin position="57"/>
        <end position="58"/>
    </location>
    <ligand>
        <name>phosphate</name>
        <dbReference type="ChEBI" id="CHEBI:43474"/>
    </ligand>
</feature>
<organism evidence="6 7">
    <name type="scientific">Fluviispira multicolorata</name>
    <dbReference type="NCBI Taxonomy" id="2654512"/>
    <lineage>
        <taxon>Bacteria</taxon>
        <taxon>Pseudomonadati</taxon>
        <taxon>Bdellovibrionota</taxon>
        <taxon>Oligoflexia</taxon>
        <taxon>Silvanigrellales</taxon>
        <taxon>Silvanigrellaceae</taxon>
        <taxon>Fluviispira</taxon>
    </lineage>
</organism>